<name>A0A1I8AS73_9BILA</name>
<evidence type="ECO:0000313" key="2">
    <source>
        <dbReference type="WBParaSite" id="L893_g8924.t1"/>
    </source>
</evidence>
<keyword evidence="1" id="KW-1185">Reference proteome</keyword>
<dbReference type="WBParaSite" id="L893_g8924.t1">
    <property type="protein sequence ID" value="L893_g8924.t1"/>
    <property type="gene ID" value="L893_g8924"/>
</dbReference>
<reference evidence="2" key="1">
    <citation type="submission" date="2016-11" db="UniProtKB">
        <authorList>
            <consortium name="WormBaseParasite"/>
        </authorList>
    </citation>
    <scope>IDENTIFICATION</scope>
</reference>
<protein>
    <submittedName>
        <fullName evidence="2">Uncharacterized protein</fullName>
    </submittedName>
</protein>
<sequence length="108" mass="11904">MADAPQSESSLSTAIDLLDDVNTAQRLRDAELRYAYGLAYTDGAACPSSSYHSTTLPSTISSFYDLSAYYDEEQLALSMDSDRIWAEESSSEQSVYLFVYESLPTGTQ</sequence>
<dbReference type="AlphaFoldDB" id="A0A1I8AS73"/>
<proteinExistence type="predicted"/>
<organism evidence="1 2">
    <name type="scientific">Steinernema glaseri</name>
    <dbReference type="NCBI Taxonomy" id="37863"/>
    <lineage>
        <taxon>Eukaryota</taxon>
        <taxon>Metazoa</taxon>
        <taxon>Ecdysozoa</taxon>
        <taxon>Nematoda</taxon>
        <taxon>Chromadorea</taxon>
        <taxon>Rhabditida</taxon>
        <taxon>Tylenchina</taxon>
        <taxon>Panagrolaimomorpha</taxon>
        <taxon>Strongyloidoidea</taxon>
        <taxon>Steinernematidae</taxon>
        <taxon>Steinernema</taxon>
    </lineage>
</organism>
<accession>A0A1I8AS73</accession>
<evidence type="ECO:0000313" key="1">
    <source>
        <dbReference type="Proteomes" id="UP000095287"/>
    </source>
</evidence>
<dbReference type="Proteomes" id="UP000095287">
    <property type="component" value="Unplaced"/>
</dbReference>